<dbReference type="Gene3D" id="3.40.50.10490">
    <property type="entry name" value="Glucose-6-phosphate isomerase like protein, domain 1"/>
    <property type="match status" value="1"/>
</dbReference>
<dbReference type="GO" id="GO:1901135">
    <property type="term" value="P:carbohydrate derivative metabolic process"/>
    <property type="evidence" value="ECO:0007669"/>
    <property type="project" value="InterPro"/>
</dbReference>
<organism evidence="1 2">
    <name type="scientific">Acidisarcina polymorpha</name>
    <dbReference type="NCBI Taxonomy" id="2211140"/>
    <lineage>
        <taxon>Bacteria</taxon>
        <taxon>Pseudomonadati</taxon>
        <taxon>Acidobacteriota</taxon>
        <taxon>Terriglobia</taxon>
        <taxon>Terriglobales</taxon>
        <taxon>Acidobacteriaceae</taxon>
        <taxon>Acidisarcina</taxon>
    </lineage>
</organism>
<dbReference type="GO" id="GO:0097367">
    <property type="term" value="F:carbohydrate derivative binding"/>
    <property type="evidence" value="ECO:0007669"/>
    <property type="project" value="InterPro"/>
</dbReference>
<dbReference type="InterPro" id="IPR046348">
    <property type="entry name" value="SIS_dom_sf"/>
</dbReference>
<dbReference type="Proteomes" id="UP000253606">
    <property type="component" value="Chromosome"/>
</dbReference>
<dbReference type="AlphaFoldDB" id="A0A2Z5G1M9"/>
<proteinExistence type="predicted"/>
<accession>A0A2Z5G1M9</accession>
<evidence type="ECO:0000313" key="1">
    <source>
        <dbReference type="EMBL" id="AXC12704.1"/>
    </source>
</evidence>
<keyword evidence="2" id="KW-1185">Reference proteome</keyword>
<reference evidence="1 2" key="1">
    <citation type="journal article" date="2018" name="Front. Microbiol.">
        <title>Hydrolytic Capabilities as a Key to Environmental Success: Chitinolytic and Cellulolytic Acidobacteria From Acidic Sub-arctic Soils and Boreal Peatlands.</title>
        <authorList>
            <person name="Belova S.E."/>
            <person name="Ravin N.V."/>
            <person name="Pankratov T.A."/>
            <person name="Rakitin A.L."/>
            <person name="Ivanova A.A."/>
            <person name="Beletsky A.V."/>
            <person name="Mardanov A.V."/>
            <person name="Sinninghe Damste J.S."/>
            <person name="Dedysh S.N."/>
        </authorList>
    </citation>
    <scope>NUCLEOTIDE SEQUENCE [LARGE SCALE GENOMIC DNA]</scope>
    <source>
        <strain evidence="1 2">SBC82</strain>
    </source>
</reference>
<dbReference type="KEGG" id="abas:ACPOL_3417"/>
<dbReference type="SUPFAM" id="SSF53697">
    <property type="entry name" value="SIS domain"/>
    <property type="match status" value="1"/>
</dbReference>
<name>A0A2Z5G1M9_9BACT</name>
<sequence length="42" mass="4177">MLIGITTCGDAANVCAALQAARSRGLRTLGLAGEIGGTMKTL</sequence>
<evidence type="ECO:0000313" key="2">
    <source>
        <dbReference type="Proteomes" id="UP000253606"/>
    </source>
</evidence>
<protein>
    <submittedName>
        <fullName evidence="1">Uncharacterized protein</fullName>
    </submittedName>
</protein>
<dbReference type="EMBL" id="CP030840">
    <property type="protein sequence ID" value="AXC12704.1"/>
    <property type="molecule type" value="Genomic_DNA"/>
</dbReference>
<gene>
    <name evidence="1" type="ORF">ACPOL_3417</name>
</gene>